<feature type="domain" description="Major facilitator superfamily associated" evidence="9">
    <location>
        <begin position="9"/>
        <end position="359"/>
    </location>
</feature>
<keyword evidence="3" id="KW-1003">Cell membrane</keyword>
<accession>A0A7S8C1V2</accession>
<evidence type="ECO:0000313" key="10">
    <source>
        <dbReference type="EMBL" id="QPC41822.1"/>
    </source>
</evidence>
<feature type="transmembrane region" description="Helical" evidence="8">
    <location>
        <begin position="242"/>
        <end position="262"/>
    </location>
</feature>
<dbReference type="EMBL" id="CP058214">
    <property type="protein sequence ID" value="QPC41822.1"/>
    <property type="molecule type" value="Genomic_DNA"/>
</dbReference>
<keyword evidence="5 8" id="KW-0812">Transmembrane</keyword>
<dbReference type="SUPFAM" id="SSF103473">
    <property type="entry name" value="MFS general substrate transporter"/>
    <property type="match status" value="1"/>
</dbReference>
<name>A0A7S8C1V2_9HYPH</name>
<keyword evidence="7 8" id="KW-0472">Membrane</keyword>
<feature type="transmembrane region" description="Helical" evidence="8">
    <location>
        <begin position="12"/>
        <end position="30"/>
    </location>
</feature>
<keyword evidence="2" id="KW-0813">Transport</keyword>
<feature type="transmembrane region" description="Helical" evidence="8">
    <location>
        <begin position="336"/>
        <end position="357"/>
    </location>
</feature>
<feature type="transmembrane region" description="Helical" evidence="8">
    <location>
        <begin position="295"/>
        <end position="315"/>
    </location>
</feature>
<evidence type="ECO:0000256" key="7">
    <source>
        <dbReference type="ARBA" id="ARBA00023136"/>
    </source>
</evidence>
<feature type="transmembrane region" description="Helical" evidence="8">
    <location>
        <begin position="363"/>
        <end position="384"/>
    </location>
</feature>
<feature type="transmembrane region" description="Helical" evidence="8">
    <location>
        <begin position="269"/>
        <end position="289"/>
    </location>
</feature>
<protein>
    <submittedName>
        <fullName evidence="10">MFS transporter</fullName>
    </submittedName>
</protein>
<gene>
    <name evidence="10" type="ORF">HW532_03290</name>
</gene>
<dbReference type="NCBIfam" id="NF037955">
    <property type="entry name" value="mfs"/>
    <property type="match status" value="1"/>
</dbReference>
<comment type="subcellular location">
    <subcellularLocation>
        <location evidence="1">Cell inner membrane</location>
        <topology evidence="1">Multi-pass membrane protein</topology>
    </subcellularLocation>
</comment>
<dbReference type="GO" id="GO:0030395">
    <property type="term" value="F:lactose binding"/>
    <property type="evidence" value="ECO:0007669"/>
    <property type="project" value="TreeGrafter"/>
</dbReference>
<evidence type="ECO:0000256" key="3">
    <source>
        <dbReference type="ARBA" id="ARBA00022475"/>
    </source>
</evidence>
<feature type="transmembrane region" description="Helical" evidence="8">
    <location>
        <begin position="42"/>
        <end position="64"/>
    </location>
</feature>
<feature type="transmembrane region" description="Helical" evidence="8">
    <location>
        <begin position="133"/>
        <end position="152"/>
    </location>
</feature>
<dbReference type="InterPro" id="IPR024989">
    <property type="entry name" value="MFS_assoc_dom"/>
</dbReference>
<evidence type="ECO:0000313" key="11">
    <source>
        <dbReference type="Proteomes" id="UP000593594"/>
    </source>
</evidence>
<evidence type="ECO:0000256" key="8">
    <source>
        <dbReference type="SAM" id="Phobius"/>
    </source>
</evidence>
<dbReference type="Proteomes" id="UP000593594">
    <property type="component" value="Chromosome"/>
</dbReference>
<dbReference type="KEGG" id="kmn:HW532_03290"/>
<dbReference type="Gene3D" id="1.20.1250.20">
    <property type="entry name" value="MFS general substrate transporter like domains"/>
    <property type="match status" value="2"/>
</dbReference>
<dbReference type="InterPro" id="IPR026032">
    <property type="entry name" value="HcaT-like"/>
</dbReference>
<evidence type="ECO:0000256" key="1">
    <source>
        <dbReference type="ARBA" id="ARBA00004429"/>
    </source>
</evidence>
<dbReference type="InterPro" id="IPR036259">
    <property type="entry name" value="MFS_trans_sf"/>
</dbReference>
<feature type="transmembrane region" description="Helical" evidence="8">
    <location>
        <begin position="204"/>
        <end position="230"/>
    </location>
</feature>
<sequence length="401" mass="42361">MPASAFARRVSMLYAALFACVGIYLPYLPLWLGAKGMDTREIAAILAAQVAVRLVTGPFCAFLADRTGRPRRMMVTLAALSILCLAGLSVVEGFWPILLLTVVMAGAWTPVLPLAEAFAISGAERFRLDYGRLRLWGSLSFIAASAGTGMMLDRIETAHVIFVLVAAQIAFLLVALSLPTRAVGGETLRRTAGVRLSPHDVGRLVRAPLFLVFLGAASLTQASHGVFYAFGSLHWQELGYSGGMIGALWALGVWAEVALFAMSGRIMGHVGAAGLIALGAGMAMVRWTGMAFDPGLWPLVGLQVLHAFTFGATHLGTMHFLLRAVPQPMHNTAQGLYATVSGGVMMSLVTWASGPLYRSWGGLAYLGAAALGAMSLVLALLLVATWRGGHVAEPPETRGGA</sequence>
<evidence type="ECO:0000256" key="6">
    <source>
        <dbReference type="ARBA" id="ARBA00022989"/>
    </source>
</evidence>
<dbReference type="AlphaFoldDB" id="A0A7S8C1V2"/>
<evidence type="ECO:0000256" key="2">
    <source>
        <dbReference type="ARBA" id="ARBA00022448"/>
    </source>
</evidence>
<organism evidence="10 11">
    <name type="scientific">Kaustia mangrovi</name>
    <dbReference type="NCBI Taxonomy" id="2593653"/>
    <lineage>
        <taxon>Bacteria</taxon>
        <taxon>Pseudomonadati</taxon>
        <taxon>Pseudomonadota</taxon>
        <taxon>Alphaproteobacteria</taxon>
        <taxon>Hyphomicrobiales</taxon>
        <taxon>Parvibaculaceae</taxon>
        <taxon>Kaustia</taxon>
    </lineage>
</organism>
<feature type="transmembrane region" description="Helical" evidence="8">
    <location>
        <begin position="158"/>
        <end position="183"/>
    </location>
</feature>
<evidence type="ECO:0000256" key="4">
    <source>
        <dbReference type="ARBA" id="ARBA00022519"/>
    </source>
</evidence>
<dbReference type="PANTHER" id="PTHR23522:SF10">
    <property type="entry name" value="3-PHENYLPROPIONIC ACID TRANSPORTER-RELATED"/>
    <property type="match status" value="1"/>
</dbReference>
<feature type="transmembrane region" description="Helical" evidence="8">
    <location>
        <begin position="73"/>
        <end position="91"/>
    </location>
</feature>
<keyword evidence="6 8" id="KW-1133">Transmembrane helix</keyword>
<dbReference type="Pfam" id="PF12832">
    <property type="entry name" value="MFS_1_like"/>
    <property type="match status" value="1"/>
</dbReference>
<dbReference type="RefSeq" id="WP_213163050.1">
    <property type="nucleotide sequence ID" value="NZ_CP058214.1"/>
</dbReference>
<dbReference type="GO" id="GO:0015528">
    <property type="term" value="F:lactose:proton symporter activity"/>
    <property type="evidence" value="ECO:0007669"/>
    <property type="project" value="TreeGrafter"/>
</dbReference>
<evidence type="ECO:0000259" key="9">
    <source>
        <dbReference type="Pfam" id="PF12832"/>
    </source>
</evidence>
<proteinExistence type="predicted"/>
<feature type="transmembrane region" description="Helical" evidence="8">
    <location>
        <begin position="97"/>
        <end position="121"/>
    </location>
</feature>
<dbReference type="PANTHER" id="PTHR23522">
    <property type="entry name" value="BLL5896 PROTEIN"/>
    <property type="match status" value="1"/>
</dbReference>
<keyword evidence="4" id="KW-0997">Cell inner membrane</keyword>
<dbReference type="PIRSF" id="PIRSF004925">
    <property type="entry name" value="HcaT"/>
    <property type="match status" value="1"/>
</dbReference>
<evidence type="ECO:0000256" key="5">
    <source>
        <dbReference type="ARBA" id="ARBA00022692"/>
    </source>
</evidence>
<reference evidence="10 11" key="1">
    <citation type="submission" date="2020-06" db="EMBL/GenBank/DDBJ databases">
        <title>Genome sequence of 2 isolates from Red Sea Mangroves.</title>
        <authorList>
            <person name="Sefrji F."/>
            <person name="Michoud G."/>
            <person name="Merlino G."/>
            <person name="Daffonchio D."/>
        </authorList>
    </citation>
    <scope>NUCLEOTIDE SEQUENCE [LARGE SCALE GENOMIC DNA]</scope>
    <source>
        <strain evidence="10 11">R1DC25</strain>
    </source>
</reference>
<keyword evidence="11" id="KW-1185">Reference proteome</keyword>
<dbReference type="GO" id="GO:0005886">
    <property type="term" value="C:plasma membrane"/>
    <property type="evidence" value="ECO:0007669"/>
    <property type="project" value="UniProtKB-SubCell"/>
</dbReference>